<proteinExistence type="predicted"/>
<gene>
    <name evidence="1" type="primary">ndhJ</name>
</gene>
<dbReference type="AlphaFoldDB" id="A0A6M8B1C4"/>
<dbReference type="EMBL" id="MN106256">
    <property type="protein sequence ID" value="QKD76380.1"/>
    <property type="molecule type" value="Genomic_DNA"/>
</dbReference>
<protein>
    <submittedName>
        <fullName evidence="1">NADH-plastoquinone oxidoreductase subunit J</fullName>
    </submittedName>
</protein>
<reference evidence="1" key="1">
    <citation type="journal article" date="2020" name="Mitochondrial DNA Part B Resour">
        <title>The complete chloroplast genome sequence of Santalum album.</title>
        <authorList>
            <person name="Yang D."/>
            <person name="Qiu Q."/>
            <person name="Xu L."/>
            <person name="Xu Y."/>
            <person name="Wang Y."/>
        </authorList>
    </citation>
    <scope>NUCLEOTIDE SEQUENCE</scope>
</reference>
<geneLocation type="chloroplast" evidence="1"/>
<evidence type="ECO:0000313" key="1">
    <source>
        <dbReference type="EMBL" id="QKD76380.1"/>
    </source>
</evidence>
<keyword evidence="1" id="KW-0934">Plastid</keyword>
<keyword evidence="1" id="KW-0150">Chloroplast</keyword>
<organism evidence="1">
    <name type="scientific">Santalum album</name>
    <name type="common">Indian sandalwood</name>
    <dbReference type="NCBI Taxonomy" id="35974"/>
    <lineage>
        <taxon>Eukaryota</taxon>
        <taxon>Viridiplantae</taxon>
        <taxon>Streptophyta</taxon>
        <taxon>Embryophyta</taxon>
        <taxon>Tracheophyta</taxon>
        <taxon>Spermatophyta</taxon>
        <taxon>Magnoliopsida</taxon>
        <taxon>eudicotyledons</taxon>
        <taxon>Gunneridae</taxon>
        <taxon>Pentapetalae</taxon>
        <taxon>Santalales</taxon>
        <taxon>Santalaceae</taxon>
        <taxon>Santalum</taxon>
    </lineage>
</organism>
<accession>A0A6M8B1C4</accession>
<name>A0A6M8B1C4_SANAL</name>
<sequence length="41" mass="5121">MIDLWFRLLRTRNFLTDKVSRLAMSEVFTFFLNERRHSMNK</sequence>